<dbReference type="Pfam" id="PF02123">
    <property type="entry name" value="RdRP_4"/>
    <property type="match status" value="1"/>
</dbReference>
<keyword evidence="9" id="KW-1185">Reference proteome</keyword>
<keyword evidence="2 7" id="KW-0696">RNA-directed RNA polymerase</keyword>
<organism evidence="8 9">
    <name type="scientific">Raphanus sativus chrysovirus 1</name>
    <dbReference type="NCBI Taxonomy" id="1162393"/>
    <lineage>
        <taxon>Viruses</taxon>
        <taxon>Riboviria</taxon>
        <taxon>Orthornavirae</taxon>
        <taxon>Duplornaviricota</taxon>
        <taxon>Chrymotiviricetes</taxon>
        <taxon>Ghabrivirales</taxon>
        <taxon>Alphatotivirineae</taxon>
        <taxon>Chrysoviridae</taxon>
        <taxon>Alphachrysovirus</taxon>
        <taxon>Alphachrysovirus raphani</taxon>
    </lineage>
</organism>
<reference evidence="8 9" key="1">
    <citation type="journal article" date="2013" name="Virus Res.">
        <title>Molecular characterization of a trisegmented chrysovirus isolated from the radish Raphanus sativus.</title>
        <authorList>
            <person name="Li L."/>
            <person name="Liu J."/>
            <person name="Xu A."/>
            <person name="Wang T."/>
            <person name="Chen J."/>
            <person name="Zhu X."/>
        </authorList>
    </citation>
    <scope>NUCLEOTIDE SEQUENCE [LARGE SCALE GENOMIC DNA]</scope>
</reference>
<dbReference type="InterPro" id="IPR001795">
    <property type="entry name" value="RNA-dir_pol_luteovirus"/>
</dbReference>
<evidence type="ECO:0000313" key="9">
    <source>
        <dbReference type="Proteomes" id="UP000297133"/>
    </source>
</evidence>
<protein>
    <recommendedName>
        <fullName evidence="1 7">RNA-directed RNA polymerase</fullName>
        <ecNumber evidence="1 7">2.7.7.48</ecNumber>
    </recommendedName>
</protein>
<dbReference type="EMBL" id="JQ045335">
    <property type="protein sequence ID" value="AFE83590.1"/>
    <property type="molecule type" value="Genomic_RNA"/>
</dbReference>
<keyword evidence="5 7" id="KW-0547">Nucleotide-binding</keyword>
<evidence type="ECO:0000256" key="6">
    <source>
        <dbReference type="ARBA" id="ARBA00048744"/>
    </source>
</evidence>
<dbReference type="GO" id="GO:0000166">
    <property type="term" value="F:nucleotide binding"/>
    <property type="evidence" value="ECO:0007669"/>
    <property type="project" value="UniProtKB-KW"/>
</dbReference>
<evidence type="ECO:0000256" key="4">
    <source>
        <dbReference type="ARBA" id="ARBA00022695"/>
    </source>
</evidence>
<keyword evidence="4 7" id="KW-0548">Nucleotidyltransferase</keyword>
<dbReference type="SUPFAM" id="SSF56672">
    <property type="entry name" value="DNA/RNA polymerases"/>
    <property type="match status" value="1"/>
</dbReference>
<dbReference type="GO" id="GO:0006351">
    <property type="term" value="P:DNA-templated transcription"/>
    <property type="evidence" value="ECO:0007669"/>
    <property type="project" value="InterPro"/>
</dbReference>
<evidence type="ECO:0000256" key="7">
    <source>
        <dbReference type="RuleBase" id="RU364050"/>
    </source>
</evidence>
<dbReference type="RefSeq" id="YP_009667003.1">
    <property type="nucleotide sequence ID" value="NC_043657.1"/>
</dbReference>
<dbReference type="KEGG" id="vg:40527348"/>
<evidence type="ECO:0000256" key="2">
    <source>
        <dbReference type="ARBA" id="ARBA00022484"/>
    </source>
</evidence>
<evidence type="ECO:0000256" key="1">
    <source>
        <dbReference type="ARBA" id="ARBA00012494"/>
    </source>
</evidence>
<dbReference type="InterPro" id="IPR043502">
    <property type="entry name" value="DNA/RNA_pol_sf"/>
</dbReference>
<proteinExistence type="predicted"/>
<dbReference type="GO" id="GO:0003968">
    <property type="term" value="F:RNA-directed RNA polymerase activity"/>
    <property type="evidence" value="ECO:0007669"/>
    <property type="project" value="UniProtKB-KW"/>
</dbReference>
<keyword evidence="3 7" id="KW-0808">Transferase</keyword>
<dbReference type="Proteomes" id="UP000297133">
    <property type="component" value="Genome"/>
</dbReference>
<dbReference type="GO" id="GO:0003723">
    <property type="term" value="F:RNA binding"/>
    <property type="evidence" value="ECO:0007669"/>
    <property type="project" value="InterPro"/>
</dbReference>
<accession>H9BPR1</accession>
<evidence type="ECO:0000256" key="3">
    <source>
        <dbReference type="ARBA" id="ARBA00022679"/>
    </source>
</evidence>
<evidence type="ECO:0000313" key="8">
    <source>
        <dbReference type="EMBL" id="AFE83590.1"/>
    </source>
</evidence>
<evidence type="ECO:0000256" key="5">
    <source>
        <dbReference type="ARBA" id="ARBA00022741"/>
    </source>
</evidence>
<name>H9BPR1_9VIRU</name>
<dbReference type="GeneID" id="40527348"/>
<dbReference type="EC" id="2.7.7.48" evidence="1 7"/>
<keyword evidence="7" id="KW-0693">Viral RNA replication</keyword>
<sequence length="1138" mass="131348">MTGRKMNVINRGSSCSQYGGGEVISATSRVSRQGGKKKQKVGGLAQLEAKRGYVGMPDVRLDIGEEVRKVMDSYEIQMKYYLAHSSSIGSYKAKMNQLVNKVGRFEVPNLWALVMPGGHGKSWLSREYGFMDVDDLVDGNEFYELCQMRYELIERGDLEWTVHNERWYSSLRATLEAMTFERPTVVLVHSEECALEMGAKIMGVIVLEEPQFEVNIMGRDSLGKSFSRISRAFVMHRSMNEINVYRSNDEVEGAVLALCNILNIPVACPYKYSYQYENSWYGRSTPRWLLEGSVVGRENETDHVLKLALQGEIPKECVDHFVQNASPNKTSHGYGITMAQWGYMMGRIVGSVRRPQKFDLTGDMFEIFPPDSMAERHRVNVTLRRLITECDILNDADVLDIMEHHVGEKHVFVSGLVCHWLGLGVETSVADKIYVLYLVPQEQWSQLLSDFHSMIRLSGWFCTTKISEEEKQSLMYMNMYTGREMYEPDWEKVVNERKVVEGSEFVSFDPRLKRWTRAQYLDDFDFCLQHAYSPMISNPRPVNVKNFLEFWKARRTWVAKGSTVMNHLPKEMLSYVIRFGDRMADVIRMRHNKKSLFENHEILDLIRETADTWNCSKVVAKLNETGKRRELLPGTLMHYIVFSYVLYVAEAQEPVGSTRLNVNDDDNLAYYDRKMGNGLHHMLYDWSNFNAQHSTDDMAKVIQYLARIPGCPEDYSTFCCAIADSFYHMWVIDPDGDKHEIKKGLFSGWRGTTWINTVLNHVYVAIGVMCCERIYRDFKPAYFDHGGDDLDVGFMAPQDCYKMMVVMDLIGYEATKIKQMIGYDAEFYRNTITARGVFASPSRGLANFVSGNWESGGAKTLREKASSILDQVWKLQRRGVEPWFCNKLTSMALGHWLKIKIEDEWFTLNEEIIHGDPAQGGLGIPDERGEIWILDKTVIVAKDKDLSAFLPGAYCSSDYVEVVDSELKGSFLHLRGKEGLINKLAQQSYDLEQFEERDLFREMNRQSVKKVGSIMVLTPRWNEVIFSEFQHWCAEGGRALRLEKIETLKEFVGHIFHNERRLTLKDLMTVFMNEEVTENAINFKANPYYRRLLPDFLASLVDKFTRWYGNRLDLTLDEMEKVYTTVAYMISVIYEHHA</sequence>
<comment type="catalytic activity">
    <reaction evidence="6 7">
        <text>RNA(n) + a ribonucleoside 5'-triphosphate = RNA(n+1) + diphosphate</text>
        <dbReference type="Rhea" id="RHEA:21248"/>
        <dbReference type="Rhea" id="RHEA-COMP:14527"/>
        <dbReference type="Rhea" id="RHEA-COMP:17342"/>
        <dbReference type="ChEBI" id="CHEBI:33019"/>
        <dbReference type="ChEBI" id="CHEBI:61557"/>
        <dbReference type="ChEBI" id="CHEBI:140395"/>
        <dbReference type="EC" id="2.7.7.48"/>
    </reaction>
</comment>